<name>A0A2R6NLZ3_9APHY</name>
<sequence>MRVTRSASRAAAAALDTLQTKDDDAPSAPLPTGANGTKRKTSAKDTKTTGQKKARSAKQEATSSQDLSTKPPPRPALDISKPPALVPAKLTFSFEEARQHLINADIRFEDIFDRMKCRPYEHLEQFDPFRLFDPSLPEKPKDRPESVYHMSLSND</sequence>
<organism evidence="2 3">
    <name type="scientific">Hermanssonia centrifuga</name>
    <dbReference type="NCBI Taxonomy" id="98765"/>
    <lineage>
        <taxon>Eukaryota</taxon>
        <taxon>Fungi</taxon>
        <taxon>Dikarya</taxon>
        <taxon>Basidiomycota</taxon>
        <taxon>Agaricomycotina</taxon>
        <taxon>Agaricomycetes</taxon>
        <taxon>Polyporales</taxon>
        <taxon>Meruliaceae</taxon>
        <taxon>Hermanssonia</taxon>
    </lineage>
</organism>
<feature type="compositionally biased region" description="Basic and acidic residues" evidence="1">
    <location>
        <begin position="136"/>
        <end position="146"/>
    </location>
</feature>
<evidence type="ECO:0000313" key="3">
    <source>
        <dbReference type="Proteomes" id="UP000186601"/>
    </source>
</evidence>
<keyword evidence="3" id="KW-1185">Reference proteome</keyword>
<dbReference type="OrthoDB" id="415889at2759"/>
<dbReference type="STRING" id="98765.A0A2R6NLZ3"/>
<dbReference type="AlphaFoldDB" id="A0A2R6NLZ3"/>
<comment type="caution">
    <text evidence="2">The sequence shown here is derived from an EMBL/GenBank/DDBJ whole genome shotgun (WGS) entry which is preliminary data.</text>
</comment>
<gene>
    <name evidence="2" type="ORF">PHLCEN_2v10807</name>
</gene>
<feature type="compositionally biased region" description="Low complexity" evidence="1">
    <location>
        <begin position="1"/>
        <end position="14"/>
    </location>
</feature>
<feature type="region of interest" description="Disordered" evidence="1">
    <location>
        <begin position="1"/>
        <end position="82"/>
    </location>
</feature>
<feature type="region of interest" description="Disordered" evidence="1">
    <location>
        <begin position="133"/>
        <end position="155"/>
    </location>
</feature>
<evidence type="ECO:0000313" key="2">
    <source>
        <dbReference type="EMBL" id="PSR73342.1"/>
    </source>
</evidence>
<evidence type="ECO:0000256" key="1">
    <source>
        <dbReference type="SAM" id="MobiDB-lite"/>
    </source>
</evidence>
<accession>A0A2R6NLZ3</accession>
<proteinExistence type="predicted"/>
<protein>
    <submittedName>
        <fullName evidence="2">Uncharacterized protein</fullName>
    </submittedName>
</protein>
<dbReference type="EMBL" id="MLYV02001082">
    <property type="protein sequence ID" value="PSR73342.1"/>
    <property type="molecule type" value="Genomic_DNA"/>
</dbReference>
<reference evidence="2 3" key="1">
    <citation type="submission" date="2018-02" db="EMBL/GenBank/DDBJ databases">
        <title>Genome sequence of the basidiomycete white-rot fungus Phlebia centrifuga.</title>
        <authorList>
            <person name="Granchi Z."/>
            <person name="Peng M."/>
            <person name="de Vries R.P."/>
            <person name="Hilden K."/>
            <person name="Makela M.R."/>
            <person name="Grigoriev I."/>
            <person name="Riley R."/>
        </authorList>
    </citation>
    <scope>NUCLEOTIDE SEQUENCE [LARGE SCALE GENOMIC DNA]</scope>
    <source>
        <strain evidence="2 3">FBCC195</strain>
    </source>
</reference>
<feature type="compositionally biased region" description="Polar residues" evidence="1">
    <location>
        <begin position="59"/>
        <end position="68"/>
    </location>
</feature>
<dbReference type="Proteomes" id="UP000186601">
    <property type="component" value="Unassembled WGS sequence"/>
</dbReference>